<keyword evidence="3" id="KW-0238">DNA-binding</keyword>
<keyword evidence="7" id="KW-1185">Reference proteome</keyword>
<evidence type="ECO:0000256" key="4">
    <source>
        <dbReference type="ARBA" id="ARBA00023163"/>
    </source>
</evidence>
<dbReference type="Pfam" id="PF00126">
    <property type="entry name" value="HTH_1"/>
    <property type="match status" value="1"/>
</dbReference>
<dbReference type="SUPFAM" id="SSF53850">
    <property type="entry name" value="Periplasmic binding protein-like II"/>
    <property type="match status" value="1"/>
</dbReference>
<feature type="domain" description="HTH lysR-type" evidence="5">
    <location>
        <begin position="14"/>
        <end position="71"/>
    </location>
</feature>
<dbReference type="Proteomes" id="UP000680989">
    <property type="component" value="Plasmid pRS"/>
</dbReference>
<comment type="similarity">
    <text evidence="1">Belongs to the LysR transcriptional regulatory family.</text>
</comment>
<dbReference type="Gene3D" id="3.40.190.10">
    <property type="entry name" value="Periplasmic binding protein-like II"/>
    <property type="match status" value="2"/>
</dbReference>
<dbReference type="Gene3D" id="1.10.10.10">
    <property type="entry name" value="Winged helix-like DNA-binding domain superfamily/Winged helix DNA-binding domain"/>
    <property type="match status" value="1"/>
</dbReference>
<gene>
    <name evidence="6" type="ORF">GO999_18465</name>
</gene>
<dbReference type="CDD" id="cd08459">
    <property type="entry name" value="PBP2_DntR_NahR_LinR_like"/>
    <property type="match status" value="1"/>
</dbReference>
<evidence type="ECO:0000256" key="2">
    <source>
        <dbReference type="ARBA" id="ARBA00023015"/>
    </source>
</evidence>
<keyword evidence="6" id="KW-0614">Plasmid</keyword>
<evidence type="ECO:0000256" key="1">
    <source>
        <dbReference type="ARBA" id="ARBA00009437"/>
    </source>
</evidence>
<evidence type="ECO:0000313" key="7">
    <source>
        <dbReference type="Proteomes" id="UP000680989"/>
    </source>
</evidence>
<proteinExistence type="inferred from homology"/>
<dbReference type="InterPro" id="IPR005119">
    <property type="entry name" value="LysR_subst-bd"/>
</dbReference>
<evidence type="ECO:0000313" key="6">
    <source>
        <dbReference type="EMBL" id="QUP60556.1"/>
    </source>
</evidence>
<dbReference type="PANTHER" id="PTHR30118">
    <property type="entry name" value="HTH-TYPE TRANSCRIPTIONAL REGULATOR LEUO-RELATED"/>
    <property type="match status" value="1"/>
</dbReference>
<dbReference type="PANTHER" id="PTHR30118:SF15">
    <property type="entry name" value="TRANSCRIPTIONAL REGULATORY PROTEIN"/>
    <property type="match status" value="1"/>
</dbReference>
<keyword evidence="2" id="KW-0805">Transcription regulation</keyword>
<reference evidence="7" key="1">
    <citation type="submission" date="2019-12" db="EMBL/GenBank/DDBJ databases">
        <title>Whole-genome sequence of tobacco pathogen Ralstonia pseudosolanacearum strain RS, originating from Yunnan province of China.</title>
        <authorList>
            <person name="Lu C.-H."/>
        </authorList>
    </citation>
    <scope>NUCLEOTIDE SEQUENCE [LARGE SCALE GENOMIC DNA]</scope>
    <source>
        <strain evidence="7">RS</strain>
        <plasmid evidence="7">pRS</plasmid>
    </source>
</reference>
<dbReference type="InterPro" id="IPR000847">
    <property type="entry name" value="LysR_HTH_N"/>
</dbReference>
<accession>A0ABX7ZZ54</accession>
<dbReference type="SUPFAM" id="SSF46785">
    <property type="entry name" value="Winged helix' DNA-binding domain"/>
    <property type="match status" value="1"/>
</dbReference>
<dbReference type="Pfam" id="PF03466">
    <property type="entry name" value="LysR_substrate"/>
    <property type="match status" value="1"/>
</dbReference>
<dbReference type="PRINTS" id="PR00039">
    <property type="entry name" value="HTHLYSR"/>
</dbReference>
<sequence length="308" mass="33743">MRMRDDSGKSAPHLDLNLLELFESIWRTRNLTATGERLGLSQPAVSRGLARLRETYGDELFVRHRRGVEPTAFAQTLAEPVSAALAIVRRTIEKPTFSAAEDARRFRVALSDIGERYFLPRLAAWLADHAPQVSIDTVSASREELLTGLASGEIDLAVGFLPGLGKQVHEKRLFQEKFVYIARRDHPGIDGRLQASQLRALPHVVGSPHGTQHAAAVEKVLTGPRVRAVVAMRVGSFLSIGPIVADSDLVAVVPSNLAALVSEHVGLQLIAPPVRFPSFEVSMVWHRRFHGDPGGAWLRGVFSQLLGE</sequence>
<keyword evidence="4" id="KW-0804">Transcription</keyword>
<evidence type="ECO:0000259" key="5">
    <source>
        <dbReference type="PROSITE" id="PS50931"/>
    </source>
</evidence>
<geneLocation type="plasmid" evidence="6 7">
    <name>pRS</name>
</geneLocation>
<protein>
    <submittedName>
        <fullName evidence="6">LysR family transcriptional regulator</fullName>
    </submittedName>
</protein>
<dbReference type="RefSeq" id="WP_211907092.1">
    <property type="nucleotide sequence ID" value="NZ_CP046675.1"/>
</dbReference>
<organism evidence="6 7">
    <name type="scientific">Ralstonia nicotianae</name>
    <dbReference type="NCBI Taxonomy" id="3037696"/>
    <lineage>
        <taxon>Bacteria</taxon>
        <taxon>Pseudomonadati</taxon>
        <taxon>Pseudomonadota</taxon>
        <taxon>Betaproteobacteria</taxon>
        <taxon>Burkholderiales</taxon>
        <taxon>Burkholderiaceae</taxon>
        <taxon>Ralstonia</taxon>
        <taxon>Ralstonia solanacearum species complex</taxon>
    </lineage>
</organism>
<dbReference type="InterPro" id="IPR050389">
    <property type="entry name" value="LysR-type_TF"/>
</dbReference>
<dbReference type="InterPro" id="IPR036390">
    <property type="entry name" value="WH_DNA-bd_sf"/>
</dbReference>
<dbReference type="InterPro" id="IPR036388">
    <property type="entry name" value="WH-like_DNA-bd_sf"/>
</dbReference>
<evidence type="ECO:0000256" key="3">
    <source>
        <dbReference type="ARBA" id="ARBA00023125"/>
    </source>
</evidence>
<dbReference type="PROSITE" id="PS50931">
    <property type="entry name" value="HTH_LYSR"/>
    <property type="match status" value="1"/>
</dbReference>
<dbReference type="EMBL" id="CP046675">
    <property type="protein sequence ID" value="QUP60556.1"/>
    <property type="molecule type" value="Genomic_DNA"/>
</dbReference>
<name>A0ABX7ZZ54_9RALS</name>